<dbReference type="SUPFAM" id="SSF53098">
    <property type="entry name" value="Ribonuclease H-like"/>
    <property type="match status" value="1"/>
</dbReference>
<name>A0AAD4MP06_9BILA</name>
<dbReference type="AlphaFoldDB" id="A0AAD4MP06"/>
<feature type="domain" description="Piwi" evidence="1">
    <location>
        <begin position="15"/>
        <end position="211"/>
    </location>
</feature>
<dbReference type="Proteomes" id="UP001201812">
    <property type="component" value="Unassembled WGS sequence"/>
</dbReference>
<sequence>MYGSFFAQQNQPLPQFAALVNGIQQFEVNTSFVNFIKNAVCEHYNETGSFPKELIVYCSGLREVNDDKMWLVFVNSFRQGMMGAHNIKCRDVELMFPKLVVIRVSRGNYRLFQNERRNLTHPPLGTCIDMSGLDPEKSEFILLSDFSEKEMASPTLYTVVYDSPGDRVPLKQLEHLTWSLCFGYGTNKEPLAVPSPLISAMELSKRGRTNWMAGRYLAKNIYFPEGSGLMGTFNGINSRFRALTTMFWA</sequence>
<dbReference type="PANTHER" id="PTHR22891">
    <property type="entry name" value="EUKARYOTIC TRANSLATION INITIATION FACTOR 2C"/>
    <property type="match status" value="1"/>
</dbReference>
<dbReference type="InterPro" id="IPR003165">
    <property type="entry name" value="Piwi"/>
</dbReference>
<reference evidence="2" key="1">
    <citation type="submission" date="2022-01" db="EMBL/GenBank/DDBJ databases">
        <title>Genome Sequence Resource for Two Populations of Ditylenchus destructor, the Migratory Endoparasitic Phytonematode.</title>
        <authorList>
            <person name="Zhang H."/>
            <person name="Lin R."/>
            <person name="Xie B."/>
        </authorList>
    </citation>
    <scope>NUCLEOTIDE SEQUENCE</scope>
    <source>
        <strain evidence="2">BazhouSP</strain>
    </source>
</reference>
<accession>A0AAD4MP06</accession>
<protein>
    <submittedName>
        <fullName evidence="2">Piwi domain-containing protein</fullName>
    </submittedName>
</protein>
<comment type="caution">
    <text evidence="2">The sequence shown here is derived from an EMBL/GenBank/DDBJ whole genome shotgun (WGS) entry which is preliminary data.</text>
</comment>
<dbReference type="GO" id="GO:0003676">
    <property type="term" value="F:nucleic acid binding"/>
    <property type="evidence" value="ECO:0007669"/>
    <property type="project" value="InterPro"/>
</dbReference>
<organism evidence="2 3">
    <name type="scientific">Ditylenchus destructor</name>
    <dbReference type="NCBI Taxonomy" id="166010"/>
    <lineage>
        <taxon>Eukaryota</taxon>
        <taxon>Metazoa</taxon>
        <taxon>Ecdysozoa</taxon>
        <taxon>Nematoda</taxon>
        <taxon>Chromadorea</taxon>
        <taxon>Rhabditida</taxon>
        <taxon>Tylenchina</taxon>
        <taxon>Tylenchomorpha</taxon>
        <taxon>Sphaerularioidea</taxon>
        <taxon>Anguinidae</taxon>
        <taxon>Anguininae</taxon>
        <taxon>Ditylenchus</taxon>
    </lineage>
</organism>
<dbReference type="InterPro" id="IPR036397">
    <property type="entry name" value="RNaseH_sf"/>
</dbReference>
<dbReference type="EMBL" id="JAKKPZ010000318">
    <property type="protein sequence ID" value="KAI1696592.1"/>
    <property type="molecule type" value="Genomic_DNA"/>
</dbReference>
<evidence type="ECO:0000259" key="1">
    <source>
        <dbReference type="Pfam" id="PF02171"/>
    </source>
</evidence>
<dbReference type="Gene3D" id="3.30.420.10">
    <property type="entry name" value="Ribonuclease H-like superfamily/Ribonuclease H"/>
    <property type="match status" value="1"/>
</dbReference>
<evidence type="ECO:0000313" key="2">
    <source>
        <dbReference type="EMBL" id="KAI1696592.1"/>
    </source>
</evidence>
<evidence type="ECO:0000313" key="3">
    <source>
        <dbReference type="Proteomes" id="UP001201812"/>
    </source>
</evidence>
<dbReference type="Pfam" id="PF02171">
    <property type="entry name" value="Piwi"/>
    <property type="match status" value="1"/>
</dbReference>
<keyword evidence="3" id="KW-1185">Reference proteome</keyword>
<proteinExistence type="predicted"/>
<dbReference type="InterPro" id="IPR012337">
    <property type="entry name" value="RNaseH-like_sf"/>
</dbReference>
<gene>
    <name evidence="2" type="ORF">DdX_18970</name>
</gene>